<proteinExistence type="predicted"/>
<organism evidence="2 3">
    <name type="scientific">Cupriavidus taiwanensis (strain DSM 17343 / BCRC 17206 / CCUG 44338 / CIP 107171 / LMG 19424 / R1)</name>
    <name type="common">Ralstonia taiwanensis (strain LMG 19424)</name>
    <dbReference type="NCBI Taxonomy" id="977880"/>
    <lineage>
        <taxon>Bacteria</taxon>
        <taxon>Pseudomonadati</taxon>
        <taxon>Pseudomonadota</taxon>
        <taxon>Betaproteobacteria</taxon>
        <taxon>Burkholderiales</taxon>
        <taxon>Burkholderiaceae</taxon>
        <taxon>Cupriavidus</taxon>
    </lineage>
</organism>
<dbReference type="Proteomes" id="UP000001692">
    <property type="component" value="Chromosome 2"/>
</dbReference>
<name>B2AHH2_CUPTR</name>
<dbReference type="AlphaFoldDB" id="B2AHH2"/>
<reference evidence="2 3" key="1">
    <citation type="journal article" date="2008" name="Genome Res.">
        <title>Genome sequence of the beta-rhizobium Cupriavidus taiwanensis and comparative genomics of rhizobia.</title>
        <authorList>
            <person name="Amadou C."/>
            <person name="Pascal G."/>
            <person name="Mangenot S."/>
            <person name="Glew M."/>
            <person name="Bontemps C."/>
            <person name="Capela D."/>
            <person name="Carrere S."/>
            <person name="Cruveiller S."/>
            <person name="Dossat C."/>
            <person name="Lajus A."/>
            <person name="Marchetti M."/>
            <person name="Poinsot V."/>
            <person name="Rouy Z."/>
            <person name="Servin B."/>
            <person name="Saad M."/>
            <person name="Schenowitz C."/>
            <person name="Barbe V."/>
            <person name="Batut J."/>
            <person name="Medigue C."/>
            <person name="Masson-Boivin C."/>
        </authorList>
    </citation>
    <scope>NUCLEOTIDE SEQUENCE [LARGE SCALE GENOMIC DNA]</scope>
    <source>
        <strain evidence="3">DSM 17343 / BCRC 17206 / CCUG 44338 / CIP 107171 / LMG 19424 / R1</strain>
    </source>
</reference>
<evidence type="ECO:0000313" key="3">
    <source>
        <dbReference type="Proteomes" id="UP000001692"/>
    </source>
</evidence>
<feature type="region of interest" description="Disordered" evidence="1">
    <location>
        <begin position="1"/>
        <end position="36"/>
    </location>
</feature>
<gene>
    <name evidence="2" type="ordered locus">RALTA_B0016</name>
</gene>
<sequence>MRANPMGRPAPSLRARSTPSMPTGRPAPPHGAHRAYRTRQCAAANRFSRCQAWPGSASCQRATGLPPPAELAFAASRGRRGGLLPTNQRMNEYQPSAYCRFSAPWHLIQSTDEAGTQRTAGLKRRDGMPLAARHQPCIRGVNKSVSISHGWSGTPGFAPRNQCASGGTVPVPGQRGESA</sequence>
<accession>B2AHH2</accession>
<evidence type="ECO:0000313" key="2">
    <source>
        <dbReference type="EMBL" id="CAP63221.1"/>
    </source>
</evidence>
<dbReference type="KEGG" id="cti:RALTA_B0016"/>
<evidence type="ECO:0000256" key="1">
    <source>
        <dbReference type="SAM" id="MobiDB-lite"/>
    </source>
</evidence>
<feature type="region of interest" description="Disordered" evidence="1">
    <location>
        <begin position="152"/>
        <end position="179"/>
    </location>
</feature>
<dbReference type="HOGENOM" id="CLU_1501108_0_0_4"/>
<keyword evidence="3" id="KW-1185">Reference proteome</keyword>
<dbReference type="EMBL" id="CU633750">
    <property type="protein sequence ID" value="CAP63221.1"/>
    <property type="molecule type" value="Genomic_DNA"/>
</dbReference>
<protein>
    <submittedName>
        <fullName evidence="2">Uncharacterized protein</fullName>
    </submittedName>
</protein>